<accession>A0A2S8GSS6</accession>
<evidence type="ECO:0000256" key="2">
    <source>
        <dbReference type="SAM" id="Phobius"/>
    </source>
</evidence>
<organism evidence="3 4">
    <name type="scientific">Blastopirellula marina</name>
    <dbReference type="NCBI Taxonomy" id="124"/>
    <lineage>
        <taxon>Bacteria</taxon>
        <taxon>Pseudomonadati</taxon>
        <taxon>Planctomycetota</taxon>
        <taxon>Planctomycetia</taxon>
        <taxon>Pirellulales</taxon>
        <taxon>Pirellulaceae</taxon>
        <taxon>Blastopirellula</taxon>
    </lineage>
</organism>
<feature type="region of interest" description="Disordered" evidence="1">
    <location>
        <begin position="720"/>
        <end position="758"/>
    </location>
</feature>
<evidence type="ECO:0000313" key="4">
    <source>
        <dbReference type="Proteomes" id="UP000237819"/>
    </source>
</evidence>
<dbReference type="RefSeq" id="WP_105334544.1">
    <property type="nucleotide sequence ID" value="NZ_PUHZ01000006.1"/>
</dbReference>
<name>A0A2S8GSS6_9BACT</name>
<comment type="caution">
    <text evidence="3">The sequence shown here is derived from an EMBL/GenBank/DDBJ whole genome shotgun (WGS) entry which is preliminary data.</text>
</comment>
<feature type="compositionally biased region" description="Low complexity" evidence="1">
    <location>
        <begin position="729"/>
        <end position="742"/>
    </location>
</feature>
<protein>
    <submittedName>
        <fullName evidence="3">Uncharacterized protein</fullName>
    </submittedName>
</protein>
<evidence type="ECO:0000313" key="3">
    <source>
        <dbReference type="EMBL" id="PQO47094.1"/>
    </source>
</evidence>
<dbReference type="EMBL" id="PUHZ01000006">
    <property type="protein sequence ID" value="PQO47094.1"/>
    <property type="molecule type" value="Genomic_DNA"/>
</dbReference>
<reference evidence="3 4" key="1">
    <citation type="submission" date="2018-02" db="EMBL/GenBank/DDBJ databases">
        <title>Comparative genomes isolates from brazilian mangrove.</title>
        <authorList>
            <person name="Araujo J.E."/>
            <person name="Taketani R.G."/>
            <person name="Silva M.C.P."/>
            <person name="Loureco M.V."/>
            <person name="Andreote F.D."/>
        </authorList>
    </citation>
    <scope>NUCLEOTIDE SEQUENCE [LARGE SCALE GENOMIC DNA]</scope>
    <source>
        <strain evidence="3 4">Nap-Phe MGV</strain>
    </source>
</reference>
<gene>
    <name evidence="3" type="ORF">C5Y93_06265</name>
</gene>
<sequence length="758" mass="82178">MKKLDLQNGGLKAKFILHIEKLVFGLAIVLVAAFIYFGTQQETIKTKPDELTSAAKQAQENIAKSTWAEVEEDRWTMPEYQAAAARASKPIPLNPYEMPVSLEIRHKESVERRSDPDLLAAESLEARGGFAPLATISPQQRMGGPGAGYGGREDAMSPGGGYGEYAGGSDASGYGGYGGYGSEMGMGQTNPDAPPVLTQEQRIALGPVQTNAGTEIKGTYFVAVTALVPLKKQLDLYNDVFKDRANFVEARDYPRYVHFSIQRREQNADGSWSEWGPNPPINVNQERLIANTRWGFRPDEVIPPEYADPVLTFPIPPVLLFDPAKWARHSEVPKYEPRDMMGGSEMDMAMEQPDPLMTPEISDAPGALPLTPGMGVGGMEGGYASPGGYGNSGGGYGNYPGGGMMNGGRMTAPEGMIIRPSGTSGGMGGMSGPGYGDGGGGYEMGGGYGAGTSMFDAEKKMFRFFDTSVSPDKTYQYRVQLWVEDPNMPQNPQQAPPARALEPTVIDRVKPERDKITQAMSANRGGGAGGYEGGMTASNQPPVHKFWRTTEFSEPSPPVRVPRSADVVPGPIDAGRMVFSRANTKQVLRPAEPSAKVVAMKWDPSEDVKALVTKEIKDVKRGSSVEYEGDLWVLDPTTYQFKKPWPIDTEEKNPEYELKTGYTVLDIRGGQDTFGRLSDEKNEKLRVPGEILVMDASGNIYVKSELEEVKTFAKFNFEKPEVKRGSNPGGMMDEMDMGSSYDGYGGGGGRGRRGRGGS</sequence>
<keyword evidence="2" id="KW-0472">Membrane</keyword>
<proteinExistence type="predicted"/>
<evidence type="ECO:0000256" key="1">
    <source>
        <dbReference type="SAM" id="MobiDB-lite"/>
    </source>
</evidence>
<dbReference type="OrthoDB" id="258914at2"/>
<dbReference type="AlphaFoldDB" id="A0A2S8GSS6"/>
<keyword evidence="2" id="KW-1133">Transmembrane helix</keyword>
<dbReference type="Proteomes" id="UP000237819">
    <property type="component" value="Unassembled WGS sequence"/>
</dbReference>
<feature type="transmembrane region" description="Helical" evidence="2">
    <location>
        <begin position="21"/>
        <end position="39"/>
    </location>
</feature>
<keyword evidence="2" id="KW-0812">Transmembrane</keyword>